<feature type="compositionally biased region" description="Basic and acidic residues" evidence="2">
    <location>
        <begin position="21"/>
        <end position="39"/>
    </location>
</feature>
<gene>
    <name evidence="4" type="ORF">CCMP2556_LOCUS16468</name>
</gene>
<dbReference type="InterPro" id="IPR014710">
    <property type="entry name" value="RmlC-like_jellyroll"/>
</dbReference>
<feature type="domain" description="Cyclic nucleotide-binding" evidence="3">
    <location>
        <begin position="921"/>
        <end position="1023"/>
    </location>
</feature>
<dbReference type="Gene3D" id="2.60.120.10">
    <property type="entry name" value="Jelly Rolls"/>
    <property type="match status" value="5"/>
</dbReference>
<keyword evidence="1" id="KW-0813">Transport</keyword>
<dbReference type="SMART" id="SM00100">
    <property type="entry name" value="cNMP"/>
    <property type="match status" value="4"/>
</dbReference>
<sequence length="1195" mass="132784">MSPEVEEDIKPGDSASATGDTDEKGEERQEQKDNEKNEDGGSSATGSVVHKPKRREAWTGEAWSIDDGLVLNMPLFKGCSIEFKRLLLRAIREWEYHDAGKETWYDPDYDEICTLEKLPKDRLPPLHKPFIGMKLEPGEYICRGGDYDDKLVVIIRGTVEKLVGDAPQGGLCIVRTLKRGDCEGITEFLGVGSEQRTCALRAGPDGARVRFVQRQALTELLQEKVVDENAEQPEDPDEPRVMRLKWTYEVGYFNELSLDRIDSLNHKEARTLLLWNPGPVDSLEEPLDFLQLSGQSIFMVDNALGTSVSGPLPEGIEERYYFDKQTILRPGVPGDCAILILRGQVEALVPDGCAGNCLPRAWQADEEDITTSWLGDGRDGRTGDANVPLLAKLAPKVQQELDADQEKVRKYLMEQPDRTAEQEVAMVALVLPQNIKKAMAHLRKAAEDCQLDLSHMKTTDWRWLWGDKEVLVVFDCLERAKLLSPYGIQLSEQVRLFLNPPEEEPPPEPQAVLGPGMQLGRLALLGVPIVLSGVVRAKGPVLVAILHRSVLLQALENCAEKELFLPHGLTIHDRLEVLKALPSTKNEVKDRPSHLGPITGPPAHKESGDESEAFAGTYKAFASPTSRYRGVPGADAFEHVLMSALKSYSVIWDLVHDAPPRLLDQLVRAWEPRWLLPGETIVADEEPDADFVFVLVHGSCVVLLEDREIENVGQGSVQGAAQLLALNGWTRTVQVSPTCNGEAMIQVMKREKLIDMLDGHPLPKARLRALEQSLQEGKEADWRILRNIPAFGSCAFQPFLARLHKDADIRLFCAGDMVAFAGDDSAAMMVVLAGTVRCEQPQTLFFVELHRGEWCYQDNILGNTPTFGHDAVAVTNVLVLVLYRHAMQNAMVAYPETRKVVIANETWRKKTGCPDPAGLQVFRKLPASLLSDVVEEAKPVYYRPCSLLYSSGERVEDNAMLFVLRGELQLAIMGIEVRRIGAGGYVGLHHFMGLECPEPNVTIRSTAACDCLLLQQSTIQKALDDDLMEDDMLPYTASVRVLAGGEILDAFGFPVGDGSAKNVPDCVEQSEVFRACSKSFVAQVAEIVEDLAFWPGEKLYSQYEEGDMMYFIRAGRVRLEVLGRRDPEVVEAGTTLGDMAVLDQVPHYVETAYAETHVWVRALHKKLLRRSLSSFPEEERCMLGQVHAANPDIFG</sequence>
<keyword evidence="1" id="KW-1071">Ligand-gated ion channel</keyword>
<evidence type="ECO:0000256" key="1">
    <source>
        <dbReference type="ARBA" id="ARBA00023286"/>
    </source>
</evidence>
<dbReference type="InterPro" id="IPR000595">
    <property type="entry name" value="cNMP-bd_dom"/>
</dbReference>
<dbReference type="InterPro" id="IPR050866">
    <property type="entry name" value="CNG_cation_channel"/>
</dbReference>
<dbReference type="PROSITE" id="PS50042">
    <property type="entry name" value="CNMP_BINDING_3"/>
    <property type="match status" value="4"/>
</dbReference>
<dbReference type="PANTHER" id="PTHR45638:SF11">
    <property type="entry name" value="CYCLIC NUCLEOTIDE-GATED CATION CHANNEL SUBUNIT A"/>
    <property type="match status" value="1"/>
</dbReference>
<dbReference type="EMBL" id="CAXAMN010008824">
    <property type="protein sequence ID" value="CAK9026671.1"/>
    <property type="molecule type" value="Genomic_DNA"/>
</dbReference>
<dbReference type="InterPro" id="IPR018490">
    <property type="entry name" value="cNMP-bd_dom_sf"/>
</dbReference>
<feature type="domain" description="Cyclic nucleotide-binding" evidence="3">
    <location>
        <begin position="114"/>
        <end position="221"/>
    </location>
</feature>
<evidence type="ECO:0000313" key="5">
    <source>
        <dbReference type="Proteomes" id="UP001642484"/>
    </source>
</evidence>
<keyword evidence="1" id="KW-0406">Ion transport</keyword>
<proteinExistence type="predicted"/>
<evidence type="ECO:0000256" key="2">
    <source>
        <dbReference type="SAM" id="MobiDB-lite"/>
    </source>
</evidence>
<dbReference type="PANTHER" id="PTHR45638">
    <property type="entry name" value="CYCLIC NUCLEOTIDE-GATED CATION CHANNEL SUBUNIT A"/>
    <property type="match status" value="1"/>
</dbReference>
<comment type="caution">
    <text evidence="4">The sequence shown here is derived from an EMBL/GenBank/DDBJ whole genome shotgun (WGS) entry which is preliminary data.</text>
</comment>
<feature type="region of interest" description="Disordered" evidence="2">
    <location>
        <begin position="1"/>
        <end position="53"/>
    </location>
</feature>
<keyword evidence="1" id="KW-0407">Ion channel</keyword>
<organism evidence="4 5">
    <name type="scientific">Durusdinium trenchii</name>
    <dbReference type="NCBI Taxonomy" id="1381693"/>
    <lineage>
        <taxon>Eukaryota</taxon>
        <taxon>Sar</taxon>
        <taxon>Alveolata</taxon>
        <taxon>Dinophyceae</taxon>
        <taxon>Suessiales</taxon>
        <taxon>Symbiodiniaceae</taxon>
        <taxon>Durusdinium</taxon>
    </lineage>
</organism>
<feature type="domain" description="Cyclic nucleotide-binding" evidence="3">
    <location>
        <begin position="654"/>
        <end position="757"/>
    </location>
</feature>
<evidence type="ECO:0000313" key="4">
    <source>
        <dbReference type="EMBL" id="CAK9026671.1"/>
    </source>
</evidence>
<dbReference type="Pfam" id="PF00027">
    <property type="entry name" value="cNMP_binding"/>
    <property type="match status" value="2"/>
</dbReference>
<dbReference type="CDD" id="cd00038">
    <property type="entry name" value="CAP_ED"/>
    <property type="match status" value="4"/>
</dbReference>
<feature type="domain" description="Cyclic nucleotide-binding" evidence="3">
    <location>
        <begin position="1072"/>
        <end position="1189"/>
    </location>
</feature>
<feature type="region of interest" description="Disordered" evidence="2">
    <location>
        <begin position="586"/>
        <end position="609"/>
    </location>
</feature>
<protein>
    <recommendedName>
        <fullName evidence="3">Cyclic nucleotide-binding domain-containing protein</fullName>
    </recommendedName>
</protein>
<evidence type="ECO:0000259" key="3">
    <source>
        <dbReference type="PROSITE" id="PS50042"/>
    </source>
</evidence>
<reference evidence="4 5" key="1">
    <citation type="submission" date="2024-02" db="EMBL/GenBank/DDBJ databases">
        <authorList>
            <person name="Chen Y."/>
            <person name="Shah S."/>
            <person name="Dougan E. K."/>
            <person name="Thang M."/>
            <person name="Chan C."/>
        </authorList>
    </citation>
    <scope>NUCLEOTIDE SEQUENCE [LARGE SCALE GENOMIC DNA]</scope>
</reference>
<accession>A0ABP0KIN5</accession>
<name>A0ABP0KIN5_9DINO</name>
<dbReference type="SUPFAM" id="SSF51206">
    <property type="entry name" value="cAMP-binding domain-like"/>
    <property type="match status" value="6"/>
</dbReference>
<keyword evidence="5" id="KW-1185">Reference proteome</keyword>
<dbReference type="Proteomes" id="UP001642484">
    <property type="component" value="Unassembled WGS sequence"/>
</dbReference>